<dbReference type="Pfam" id="PF00990">
    <property type="entry name" value="GGDEF"/>
    <property type="match status" value="1"/>
</dbReference>
<dbReference type="FunFam" id="3.30.70.270:FF:000001">
    <property type="entry name" value="Diguanylate cyclase domain protein"/>
    <property type="match status" value="1"/>
</dbReference>
<evidence type="ECO:0000256" key="4">
    <source>
        <dbReference type="SAM" id="Phobius"/>
    </source>
</evidence>
<feature type="transmembrane region" description="Helical" evidence="4">
    <location>
        <begin position="26"/>
        <end position="51"/>
    </location>
</feature>
<dbReference type="SUPFAM" id="SSF55073">
    <property type="entry name" value="Nucleotide cyclase"/>
    <property type="match status" value="1"/>
</dbReference>
<evidence type="ECO:0000256" key="3">
    <source>
        <dbReference type="ARBA" id="ARBA00034247"/>
    </source>
</evidence>
<keyword evidence="4" id="KW-0812">Transmembrane</keyword>
<sequence length="328" mass="37200">MSIVDQLLDGNYMPHGHCLKWQPDLLFLHVVGDALTVIAYALIPLAIVYLFHKRHDLAFDWLFIMFAAFIFLCGLTHFITIVNIWHGYYYLGGIAKLMTGIVSIMTAIMIWRLLPQAVAIPNDDDFRAQNEQLLQAQKELLEANELLELRVLERTKALEQLAHTDALTGILNRGGLMDSLTIEVERAVRYQHTLSLLMVDLDHFKYVNDKYGHPCGDSVLTEAVNIITKACRTTDVLGRYGGEEFLLLLPETDTDSARQLAERIRRDIEQHLFCQEDGLEVSLTCSIGVTEFQLDQTQASLLQSVDRMLYSAKDSGRNRVVVNDNMTS</sequence>
<dbReference type="InterPro" id="IPR029787">
    <property type="entry name" value="Nucleotide_cyclase"/>
</dbReference>
<feature type="domain" description="GGDEF" evidence="5">
    <location>
        <begin position="192"/>
        <end position="325"/>
    </location>
</feature>
<feature type="transmembrane region" description="Helical" evidence="4">
    <location>
        <begin position="88"/>
        <end position="111"/>
    </location>
</feature>
<dbReference type="EC" id="2.7.7.65" evidence="2"/>
<dbReference type="PANTHER" id="PTHR45138">
    <property type="entry name" value="REGULATORY COMPONENTS OF SENSORY TRANSDUCTION SYSTEM"/>
    <property type="match status" value="1"/>
</dbReference>
<dbReference type="GO" id="GO:1902201">
    <property type="term" value="P:negative regulation of bacterial-type flagellum-dependent cell motility"/>
    <property type="evidence" value="ECO:0007669"/>
    <property type="project" value="TreeGrafter"/>
</dbReference>
<evidence type="ECO:0000256" key="2">
    <source>
        <dbReference type="ARBA" id="ARBA00012528"/>
    </source>
</evidence>
<dbReference type="EMBL" id="DRHY01000294">
    <property type="protein sequence ID" value="HEC75210.1"/>
    <property type="molecule type" value="Genomic_DNA"/>
</dbReference>
<reference evidence="6" key="1">
    <citation type="journal article" date="2020" name="mSystems">
        <title>Genome- and Community-Level Interaction Insights into Carbon Utilization and Element Cycling Functions of Hydrothermarchaeota in Hydrothermal Sediment.</title>
        <authorList>
            <person name="Zhou Z."/>
            <person name="Liu Y."/>
            <person name="Xu W."/>
            <person name="Pan J."/>
            <person name="Luo Z.H."/>
            <person name="Li M."/>
        </authorList>
    </citation>
    <scope>NUCLEOTIDE SEQUENCE [LARGE SCALE GENOMIC DNA]</scope>
    <source>
        <strain evidence="6">HyVt-380</strain>
    </source>
</reference>
<keyword evidence="4" id="KW-1133">Transmembrane helix</keyword>
<name>A0A7C1ZXE2_9GAMM</name>
<dbReference type="AlphaFoldDB" id="A0A7C1ZXE2"/>
<evidence type="ECO:0000256" key="1">
    <source>
        <dbReference type="ARBA" id="ARBA00001946"/>
    </source>
</evidence>
<dbReference type="PANTHER" id="PTHR45138:SF9">
    <property type="entry name" value="DIGUANYLATE CYCLASE DGCM-RELATED"/>
    <property type="match status" value="1"/>
</dbReference>
<feature type="transmembrane region" description="Helical" evidence="4">
    <location>
        <begin position="58"/>
        <end position="82"/>
    </location>
</feature>
<evidence type="ECO:0000313" key="6">
    <source>
        <dbReference type="EMBL" id="HEC75210.1"/>
    </source>
</evidence>
<dbReference type="InterPro" id="IPR058544">
    <property type="entry name" value="ETR1_N"/>
</dbReference>
<accession>A0A7C1ZXE2</accession>
<dbReference type="InterPro" id="IPR050469">
    <property type="entry name" value="Diguanylate_Cyclase"/>
</dbReference>
<organism evidence="6">
    <name type="scientific">Methylophaga aminisulfidivorans</name>
    <dbReference type="NCBI Taxonomy" id="230105"/>
    <lineage>
        <taxon>Bacteria</taxon>
        <taxon>Pseudomonadati</taxon>
        <taxon>Pseudomonadota</taxon>
        <taxon>Gammaproteobacteria</taxon>
        <taxon>Thiotrichales</taxon>
        <taxon>Piscirickettsiaceae</taxon>
        <taxon>Methylophaga</taxon>
    </lineage>
</organism>
<comment type="cofactor">
    <cofactor evidence="1">
        <name>Mg(2+)</name>
        <dbReference type="ChEBI" id="CHEBI:18420"/>
    </cofactor>
</comment>
<protein>
    <recommendedName>
        <fullName evidence="2">diguanylate cyclase</fullName>
        <ecNumber evidence="2">2.7.7.65</ecNumber>
    </recommendedName>
</protein>
<evidence type="ECO:0000259" key="5">
    <source>
        <dbReference type="PROSITE" id="PS50887"/>
    </source>
</evidence>
<keyword evidence="4" id="KW-0472">Membrane</keyword>
<comment type="catalytic activity">
    <reaction evidence="3">
        <text>2 GTP = 3',3'-c-di-GMP + 2 diphosphate</text>
        <dbReference type="Rhea" id="RHEA:24898"/>
        <dbReference type="ChEBI" id="CHEBI:33019"/>
        <dbReference type="ChEBI" id="CHEBI:37565"/>
        <dbReference type="ChEBI" id="CHEBI:58805"/>
        <dbReference type="EC" id="2.7.7.65"/>
    </reaction>
</comment>
<proteinExistence type="predicted"/>
<dbReference type="SMART" id="SM00267">
    <property type="entry name" value="GGDEF"/>
    <property type="match status" value="1"/>
</dbReference>
<dbReference type="GO" id="GO:0052621">
    <property type="term" value="F:diguanylate cyclase activity"/>
    <property type="evidence" value="ECO:0007669"/>
    <property type="project" value="UniProtKB-EC"/>
</dbReference>
<dbReference type="InterPro" id="IPR000160">
    <property type="entry name" value="GGDEF_dom"/>
</dbReference>
<dbReference type="InterPro" id="IPR043128">
    <property type="entry name" value="Rev_trsase/Diguanyl_cyclase"/>
</dbReference>
<dbReference type="Gene3D" id="3.30.70.270">
    <property type="match status" value="1"/>
</dbReference>
<dbReference type="PROSITE" id="PS50887">
    <property type="entry name" value="GGDEF"/>
    <property type="match status" value="1"/>
</dbReference>
<dbReference type="NCBIfam" id="TIGR00254">
    <property type="entry name" value="GGDEF"/>
    <property type="match status" value="1"/>
</dbReference>
<dbReference type="Pfam" id="PF25487">
    <property type="entry name" value="ETR1_N"/>
    <property type="match status" value="1"/>
</dbReference>
<dbReference type="CDD" id="cd01949">
    <property type="entry name" value="GGDEF"/>
    <property type="match status" value="1"/>
</dbReference>
<gene>
    <name evidence="6" type="ORF">ENI26_12695</name>
</gene>
<dbReference type="GO" id="GO:0043709">
    <property type="term" value="P:cell adhesion involved in single-species biofilm formation"/>
    <property type="evidence" value="ECO:0007669"/>
    <property type="project" value="TreeGrafter"/>
</dbReference>
<dbReference type="GO" id="GO:0005886">
    <property type="term" value="C:plasma membrane"/>
    <property type="evidence" value="ECO:0007669"/>
    <property type="project" value="TreeGrafter"/>
</dbReference>
<dbReference type="Proteomes" id="UP000886384">
    <property type="component" value="Unassembled WGS sequence"/>
</dbReference>
<comment type="caution">
    <text evidence="6">The sequence shown here is derived from an EMBL/GenBank/DDBJ whole genome shotgun (WGS) entry which is preliminary data.</text>
</comment>